<evidence type="ECO:0000313" key="2">
    <source>
        <dbReference type="Proteomes" id="UP000215914"/>
    </source>
</evidence>
<sequence>MFDFETPNWYGLKYGRLTDQEEMRKLCTNLDARGTIRISSSTNKDERTKIESRARIVREGSVI</sequence>
<organism evidence="1 2">
    <name type="scientific">Helianthus annuus</name>
    <name type="common">Common sunflower</name>
    <dbReference type="NCBI Taxonomy" id="4232"/>
    <lineage>
        <taxon>Eukaryota</taxon>
        <taxon>Viridiplantae</taxon>
        <taxon>Streptophyta</taxon>
        <taxon>Embryophyta</taxon>
        <taxon>Tracheophyta</taxon>
        <taxon>Spermatophyta</taxon>
        <taxon>Magnoliopsida</taxon>
        <taxon>eudicotyledons</taxon>
        <taxon>Gunneridae</taxon>
        <taxon>Pentapetalae</taxon>
        <taxon>asterids</taxon>
        <taxon>campanulids</taxon>
        <taxon>Asterales</taxon>
        <taxon>Asteraceae</taxon>
        <taxon>Asteroideae</taxon>
        <taxon>Heliantheae alliance</taxon>
        <taxon>Heliantheae</taxon>
        <taxon>Helianthus</taxon>
    </lineage>
</organism>
<name>A0A251UGM6_HELAN</name>
<proteinExistence type="predicted"/>
<dbReference type="InParanoid" id="A0A251UGM6"/>
<dbReference type="AlphaFoldDB" id="A0A251UGM6"/>
<reference evidence="2" key="1">
    <citation type="journal article" date="2017" name="Nature">
        <title>The sunflower genome provides insights into oil metabolism, flowering and Asterid evolution.</title>
        <authorList>
            <person name="Badouin H."/>
            <person name="Gouzy J."/>
            <person name="Grassa C.J."/>
            <person name="Murat F."/>
            <person name="Staton S.E."/>
            <person name="Cottret L."/>
            <person name="Lelandais-Briere C."/>
            <person name="Owens G.L."/>
            <person name="Carrere S."/>
            <person name="Mayjonade B."/>
            <person name="Legrand L."/>
            <person name="Gill N."/>
            <person name="Kane N.C."/>
            <person name="Bowers J.E."/>
            <person name="Hubner S."/>
            <person name="Bellec A."/>
            <person name="Berard A."/>
            <person name="Berges H."/>
            <person name="Blanchet N."/>
            <person name="Boniface M.C."/>
            <person name="Brunel D."/>
            <person name="Catrice O."/>
            <person name="Chaidir N."/>
            <person name="Claudel C."/>
            <person name="Donnadieu C."/>
            <person name="Faraut T."/>
            <person name="Fievet G."/>
            <person name="Helmstetter N."/>
            <person name="King M."/>
            <person name="Knapp S.J."/>
            <person name="Lai Z."/>
            <person name="Le Paslier M.C."/>
            <person name="Lippi Y."/>
            <person name="Lorenzon L."/>
            <person name="Mandel J.R."/>
            <person name="Marage G."/>
            <person name="Marchand G."/>
            <person name="Marquand E."/>
            <person name="Bret-Mestries E."/>
            <person name="Morien E."/>
            <person name="Nambeesan S."/>
            <person name="Nguyen T."/>
            <person name="Pegot-Espagnet P."/>
            <person name="Pouilly N."/>
            <person name="Raftis F."/>
            <person name="Sallet E."/>
            <person name="Schiex T."/>
            <person name="Thomas J."/>
            <person name="Vandecasteele C."/>
            <person name="Vares D."/>
            <person name="Vear F."/>
            <person name="Vautrin S."/>
            <person name="Crespi M."/>
            <person name="Mangin B."/>
            <person name="Burke J.M."/>
            <person name="Salse J."/>
            <person name="Munos S."/>
            <person name="Vincourt P."/>
            <person name="Rieseberg L.H."/>
            <person name="Langlade N.B."/>
        </authorList>
    </citation>
    <scope>NUCLEOTIDE SEQUENCE [LARGE SCALE GENOMIC DNA]</scope>
    <source>
        <strain evidence="2">cv. SF193</strain>
    </source>
</reference>
<keyword evidence="2" id="KW-1185">Reference proteome</keyword>
<evidence type="ECO:0000313" key="1">
    <source>
        <dbReference type="EMBL" id="OTG22520.1"/>
    </source>
</evidence>
<protein>
    <submittedName>
        <fullName evidence="1">Uncharacterized protein</fullName>
    </submittedName>
</protein>
<dbReference type="EMBL" id="CM007895">
    <property type="protein sequence ID" value="OTG22520.1"/>
    <property type="molecule type" value="Genomic_DNA"/>
</dbReference>
<accession>A0A251UGM6</accession>
<gene>
    <name evidence="1" type="ORF">HannXRQ_Chr06g0172421</name>
</gene>
<dbReference type="Proteomes" id="UP000215914">
    <property type="component" value="Chromosome 6"/>
</dbReference>